<evidence type="ECO:0000313" key="4">
    <source>
        <dbReference type="EMBL" id="GAQ06505.1"/>
    </source>
</evidence>
<feature type="signal peptide" evidence="3">
    <location>
        <begin position="1"/>
        <end position="19"/>
    </location>
</feature>
<feature type="transmembrane region" description="Helical" evidence="2">
    <location>
        <begin position="562"/>
        <end position="586"/>
    </location>
</feature>
<dbReference type="AlphaFoldDB" id="A0AAN4PLH0"/>
<keyword evidence="2" id="KW-0472">Membrane</keyword>
<dbReference type="EMBL" id="BCLY01000008">
    <property type="protein sequence ID" value="GAQ06505.1"/>
    <property type="molecule type" value="Genomic_DNA"/>
</dbReference>
<name>A0AAN4PLH0_ASPLE</name>
<gene>
    <name evidence="4" type="ORF">ALT_3826</name>
</gene>
<keyword evidence="2" id="KW-1133">Transmembrane helix</keyword>
<organism evidence="4 5">
    <name type="scientific">Aspergillus lentulus</name>
    <dbReference type="NCBI Taxonomy" id="293939"/>
    <lineage>
        <taxon>Eukaryota</taxon>
        <taxon>Fungi</taxon>
        <taxon>Dikarya</taxon>
        <taxon>Ascomycota</taxon>
        <taxon>Pezizomycotina</taxon>
        <taxon>Eurotiomycetes</taxon>
        <taxon>Eurotiomycetidae</taxon>
        <taxon>Eurotiales</taxon>
        <taxon>Aspergillaceae</taxon>
        <taxon>Aspergillus</taxon>
        <taxon>Aspergillus subgen. Fumigati</taxon>
    </lineage>
</organism>
<dbReference type="Proteomes" id="UP000051487">
    <property type="component" value="Unassembled WGS sequence"/>
</dbReference>
<feature type="chain" id="PRO_5043037730" evidence="3">
    <location>
        <begin position="20"/>
        <end position="614"/>
    </location>
</feature>
<feature type="transmembrane region" description="Helical" evidence="2">
    <location>
        <begin position="248"/>
        <end position="268"/>
    </location>
</feature>
<evidence type="ECO:0000256" key="3">
    <source>
        <dbReference type="SAM" id="SignalP"/>
    </source>
</evidence>
<accession>A0AAN4PLH0</accession>
<protein>
    <submittedName>
        <fullName evidence="4">Uncharacterized protein</fullName>
    </submittedName>
</protein>
<proteinExistence type="predicted"/>
<feature type="region of interest" description="Disordered" evidence="1">
    <location>
        <begin position="294"/>
        <end position="313"/>
    </location>
</feature>
<feature type="transmembrane region" description="Helical" evidence="2">
    <location>
        <begin position="504"/>
        <end position="525"/>
    </location>
</feature>
<feature type="transmembrane region" description="Helical" evidence="2">
    <location>
        <begin position="432"/>
        <end position="458"/>
    </location>
</feature>
<sequence>MHFLTYITPLFSLLPLINALPSPTSCTTVTPDIARVSQAEPVASYLPGFRISQQAGGTNKEDMFVEFNVTSGSWGCSLSYSFPAGTPVTTSGAAAPVEIFAVNGPLSRSPRGIDVSWAYCPAPGALVGSTTFESDPNEARTSVIFQPAGHVSFVDDLKVNAAFLSPITGALWSLRTIFGVLGCRISNVADLPAALWIASEKEFQSHAGPYVMSALGRGPRNIYITARWVFFVLVTLPLYLRLVYSIQIWWATTWATALITKFLLLELLTRYYDPPRTKIVVHTTWPEVPFITLSSSRSPAEPSTSSQNPVHGKEGIAEQSIDPNDAKALLPLCARIQKFCSIVTESPDDTERSRMTPAKDFYLRKALNHESLDPRLCCAHTRCRLFKLFHVLGHAMPYLLLTLEALAVLYLGHQNLRTITILVTGWIMRPRWVMFAVSLGTRITVVLLLPVFLGSVVMAVLRARRPVTEVRFARRVLEVMCLTLLAVVCVVYFLAFGYPPVSPFAFAWVGEVCAAPVILGVGFKVSRWMVRGPRRGVAGQWSTGEEWRTIGDEKKVAEEPPLLAHLFAFAWTVVFLIPAVVVWVVMKTVFCAAIALQEAEIQKRFEEYYERPGF</sequence>
<evidence type="ECO:0000313" key="5">
    <source>
        <dbReference type="Proteomes" id="UP000051487"/>
    </source>
</evidence>
<feature type="transmembrane region" description="Helical" evidence="2">
    <location>
        <begin position="391"/>
        <end position="412"/>
    </location>
</feature>
<feature type="compositionally biased region" description="Low complexity" evidence="1">
    <location>
        <begin position="294"/>
        <end position="306"/>
    </location>
</feature>
<comment type="caution">
    <text evidence="4">The sequence shown here is derived from an EMBL/GenBank/DDBJ whole genome shotgun (WGS) entry which is preliminary data.</text>
</comment>
<evidence type="ECO:0000256" key="2">
    <source>
        <dbReference type="SAM" id="Phobius"/>
    </source>
</evidence>
<feature type="transmembrane region" description="Helical" evidence="2">
    <location>
        <begin position="479"/>
        <end position="498"/>
    </location>
</feature>
<keyword evidence="2" id="KW-0812">Transmembrane</keyword>
<evidence type="ECO:0000256" key="1">
    <source>
        <dbReference type="SAM" id="MobiDB-lite"/>
    </source>
</evidence>
<reference evidence="4 5" key="1">
    <citation type="submission" date="2015-11" db="EMBL/GenBank/DDBJ databases">
        <title>Aspergillus lentulus strain IFM 54703T.</title>
        <authorList>
            <person name="Kusuya Y."/>
            <person name="Sakai K."/>
            <person name="Kamei K."/>
            <person name="Takahashi H."/>
            <person name="Yaguchi T."/>
        </authorList>
    </citation>
    <scope>NUCLEOTIDE SEQUENCE [LARGE SCALE GENOMIC DNA]</scope>
    <source>
        <strain evidence="4 5">IFM 54703</strain>
    </source>
</reference>
<keyword evidence="3" id="KW-0732">Signal</keyword>